<evidence type="ECO:0000313" key="1">
    <source>
        <dbReference type="EMBL" id="MCF1749692.1"/>
    </source>
</evidence>
<sequence length="205" mass="23460">MKRLIFLALLVLGPKFGYSQNAELIANCEALIIKTFQYSDLNPAYQVESDSINQRFVNALMGRNRVNLNTDYNTEIEPILKAIYKNSRSEYDDSPDMRRYKSRRSICFATVALLSGFESADTFIEYSKSSLLGSVETPEIKLLENQYLGLLILELMLKIEGERLSGSDIEKLKQYLTTNRDFILPENLLDAQKVVESCKSIFRKS</sequence>
<keyword evidence="2" id="KW-1185">Reference proteome</keyword>
<dbReference type="EMBL" id="JAKEVZ010000001">
    <property type="protein sequence ID" value="MCF1749692.1"/>
    <property type="molecule type" value="Genomic_DNA"/>
</dbReference>
<reference evidence="1 2" key="1">
    <citation type="submission" date="2022-01" db="EMBL/GenBank/DDBJ databases">
        <title>Mariniradius saccharolyticus sp. nov., isolated from sediment of a river.</title>
        <authorList>
            <person name="Liu H."/>
        </authorList>
    </citation>
    <scope>NUCLEOTIDE SEQUENCE [LARGE SCALE GENOMIC DNA]</scope>
    <source>
        <strain evidence="1 2">RY-2</strain>
    </source>
</reference>
<protein>
    <submittedName>
        <fullName evidence="1">Uncharacterized protein</fullName>
    </submittedName>
</protein>
<name>A0ABS9BPU0_9BACT</name>
<comment type="caution">
    <text evidence="1">The sequence shown here is derived from an EMBL/GenBank/DDBJ whole genome shotgun (WGS) entry which is preliminary data.</text>
</comment>
<dbReference type="Proteomes" id="UP001201449">
    <property type="component" value="Unassembled WGS sequence"/>
</dbReference>
<gene>
    <name evidence="1" type="ORF">L0U89_01310</name>
</gene>
<accession>A0ABS9BPU0</accession>
<evidence type="ECO:0000313" key="2">
    <source>
        <dbReference type="Proteomes" id="UP001201449"/>
    </source>
</evidence>
<dbReference type="RefSeq" id="WP_234859861.1">
    <property type="nucleotide sequence ID" value="NZ_JAKEVZ010000001.1"/>
</dbReference>
<organism evidence="1 2">
    <name type="scientific">Mariniradius sediminis</name>
    <dbReference type="NCBI Taxonomy" id="2909237"/>
    <lineage>
        <taxon>Bacteria</taxon>
        <taxon>Pseudomonadati</taxon>
        <taxon>Bacteroidota</taxon>
        <taxon>Cytophagia</taxon>
        <taxon>Cytophagales</taxon>
        <taxon>Cyclobacteriaceae</taxon>
        <taxon>Mariniradius</taxon>
    </lineage>
</organism>
<proteinExistence type="predicted"/>